<evidence type="ECO:0000313" key="11">
    <source>
        <dbReference type="EMBL" id="MBK6301145.1"/>
    </source>
</evidence>
<dbReference type="Proteomes" id="UP000726105">
    <property type="component" value="Unassembled WGS sequence"/>
</dbReference>
<evidence type="ECO:0000313" key="14">
    <source>
        <dbReference type="Proteomes" id="UP000718281"/>
    </source>
</evidence>
<comment type="pathway">
    <text evidence="7">Carotenoid biosynthesis; staphyloxanthin biosynthesis; staphyloxanthin from farnesyl diphosphate: step 4/5.</text>
</comment>
<dbReference type="EMBL" id="JADKGK010000024">
    <property type="protein sequence ID" value="MBL0005037.1"/>
    <property type="molecule type" value="Genomic_DNA"/>
</dbReference>
<organism evidence="12 15">
    <name type="scientific">Candidatus Phosphoribacter hodrii</name>
    <dbReference type="NCBI Taxonomy" id="2953743"/>
    <lineage>
        <taxon>Bacteria</taxon>
        <taxon>Bacillati</taxon>
        <taxon>Actinomycetota</taxon>
        <taxon>Actinomycetes</taxon>
        <taxon>Micrococcales</taxon>
        <taxon>Dermatophilaceae</taxon>
        <taxon>Candidatus Phosphoribacter</taxon>
    </lineage>
</organism>
<keyword evidence="5" id="KW-0472">Membrane</keyword>
<dbReference type="PANTHER" id="PTHR43646:SF2">
    <property type="entry name" value="GLYCOSYLTRANSFERASE 2-LIKE DOMAIN-CONTAINING PROTEIN"/>
    <property type="match status" value="1"/>
</dbReference>
<dbReference type="GO" id="GO:0005886">
    <property type="term" value="C:plasma membrane"/>
    <property type="evidence" value="ECO:0007669"/>
    <property type="project" value="UniProtKB-SubCell"/>
</dbReference>
<dbReference type="InterPro" id="IPR029044">
    <property type="entry name" value="Nucleotide-diphossugar_trans"/>
</dbReference>
<reference evidence="14 15" key="1">
    <citation type="submission" date="2020-10" db="EMBL/GenBank/DDBJ databases">
        <title>Connecting structure to function with the recovery of over 1000 high-quality activated sludge metagenome-assembled genomes encoding full-length rRNA genes using long-read sequencing.</title>
        <authorList>
            <person name="Singleton C.M."/>
            <person name="Petriglieri F."/>
            <person name="Kristensen J.M."/>
            <person name="Kirkegaard R.H."/>
            <person name="Michaelsen T.Y."/>
            <person name="Andersen M.H."/>
            <person name="Karst S.M."/>
            <person name="Dueholm M.S."/>
            <person name="Nielsen P.H."/>
            <person name="Albertsen M."/>
        </authorList>
    </citation>
    <scope>NUCLEOTIDE SEQUENCE [LARGE SCALE GENOMIC DNA]</scope>
    <source>
        <strain evidence="11">AalE_18-Q3-R2-46_BAT3C.188</strain>
        <strain evidence="12">Ega_18-Q3-R5-49_MAXAC.001</strain>
        <strain evidence="13">Ribe_18-Q3-R11-54_MAXAC.001</strain>
    </source>
</reference>
<evidence type="ECO:0000256" key="1">
    <source>
        <dbReference type="ARBA" id="ARBA00004236"/>
    </source>
</evidence>
<evidence type="ECO:0000256" key="6">
    <source>
        <dbReference type="ARBA" id="ARBA00037281"/>
    </source>
</evidence>
<evidence type="ECO:0000313" key="13">
    <source>
        <dbReference type="EMBL" id="MBL0005037.1"/>
    </source>
</evidence>
<name>A0A935M8M2_9MICO</name>
<keyword evidence="3" id="KW-0328">Glycosyltransferase</keyword>
<evidence type="ECO:0000256" key="4">
    <source>
        <dbReference type="ARBA" id="ARBA00022679"/>
    </source>
</evidence>
<dbReference type="InterPro" id="IPR001173">
    <property type="entry name" value="Glyco_trans_2-like"/>
</dbReference>
<comment type="caution">
    <text evidence="12">The sequence shown here is derived from an EMBL/GenBank/DDBJ whole genome shotgun (WGS) entry which is preliminary data.</text>
</comment>
<evidence type="ECO:0000256" key="9">
    <source>
        <dbReference type="ARBA" id="ARBA00040345"/>
    </source>
</evidence>
<dbReference type="AlphaFoldDB" id="A0A935M8M2"/>
<evidence type="ECO:0000259" key="10">
    <source>
        <dbReference type="Pfam" id="PF00535"/>
    </source>
</evidence>
<gene>
    <name evidence="11" type="ORF">IPF40_08855</name>
    <name evidence="12" type="ORF">IPI13_01435</name>
    <name evidence="13" type="ORF">IPP00_14035</name>
</gene>
<proteinExistence type="inferred from homology"/>
<dbReference type="SUPFAM" id="SSF53448">
    <property type="entry name" value="Nucleotide-diphospho-sugar transferases"/>
    <property type="match status" value="1"/>
</dbReference>
<dbReference type="Gene3D" id="3.90.550.10">
    <property type="entry name" value="Spore Coat Polysaccharide Biosynthesis Protein SpsA, Chain A"/>
    <property type="match status" value="1"/>
</dbReference>
<evidence type="ECO:0000313" key="12">
    <source>
        <dbReference type="EMBL" id="MBK7271873.1"/>
    </source>
</evidence>
<dbReference type="Proteomes" id="UP000886632">
    <property type="component" value="Unassembled WGS sequence"/>
</dbReference>
<sequence>MPAPGFTLVIPTYHRPDLVAEAVASALAQVVPFARIIVVCDGDQPAVGGRLAGLPVDVVTVAHGGVAAARNHGLSLVDTSWVCFLDDDNLLHPAYLASVQEFVSTRDAVQALNTYYWVFATDFLPGVDVVAHNLAECLAAAATETPVNDLSYLHIAGQSYRLLLERLRGSVSGCAITTEVLRAAGGFPAGRTCAEDWTMFVNVARLTEWQVIEDRLVFFRDHPLTNTRTGLSANGVDTVRAMHEFWTDPRLHEPCPVDLGDYRAAYRTTVRFALEAARVDGSSGRFAEIQRLAPVVLPRRVDRILARVPPRWWDRLRVARSLIGVPRREADARVAAKSVG</sequence>
<comment type="function">
    <text evidence="6">Catalyzes the glycosylation of 4,4'-diaponeurosporenoate, i.e. the esterification of glucose at the C1'' position with the carboxyl group of 4,4'-diaponeurosporenic acid, to form glycosyl-4,4'-diaponeurosporenoate. This is a step in the biosynthesis of staphyloxanthin, an orange pigment present in most staphylococci strains.</text>
</comment>
<feature type="domain" description="Glycosyltransferase 2-like" evidence="10">
    <location>
        <begin position="8"/>
        <end position="110"/>
    </location>
</feature>
<evidence type="ECO:0000256" key="3">
    <source>
        <dbReference type="ARBA" id="ARBA00022676"/>
    </source>
</evidence>
<protein>
    <recommendedName>
        <fullName evidence="9">4,4'-diaponeurosporenoate glycosyltransferase</fullName>
    </recommendedName>
</protein>
<dbReference type="EMBL" id="JADIXZ010000004">
    <property type="protein sequence ID" value="MBK6301145.1"/>
    <property type="molecule type" value="Genomic_DNA"/>
</dbReference>
<keyword evidence="2" id="KW-1003">Cell membrane</keyword>
<comment type="similarity">
    <text evidence="8">Belongs to the glycosyltransferase 2 family. CrtQ subfamily.</text>
</comment>
<dbReference type="GO" id="GO:0016757">
    <property type="term" value="F:glycosyltransferase activity"/>
    <property type="evidence" value="ECO:0007669"/>
    <property type="project" value="UniProtKB-KW"/>
</dbReference>
<dbReference type="CDD" id="cd00761">
    <property type="entry name" value="Glyco_tranf_GTA_type"/>
    <property type="match status" value="1"/>
</dbReference>
<comment type="subcellular location">
    <subcellularLocation>
        <location evidence="1">Cell membrane</location>
    </subcellularLocation>
</comment>
<evidence type="ECO:0000256" key="2">
    <source>
        <dbReference type="ARBA" id="ARBA00022475"/>
    </source>
</evidence>
<keyword evidence="4" id="KW-0808">Transferase</keyword>
<dbReference type="Proteomes" id="UP000718281">
    <property type="component" value="Unassembled WGS sequence"/>
</dbReference>
<dbReference type="Pfam" id="PF00535">
    <property type="entry name" value="Glycos_transf_2"/>
    <property type="match status" value="1"/>
</dbReference>
<evidence type="ECO:0000256" key="8">
    <source>
        <dbReference type="ARBA" id="ARBA00038120"/>
    </source>
</evidence>
<dbReference type="PANTHER" id="PTHR43646">
    <property type="entry name" value="GLYCOSYLTRANSFERASE"/>
    <property type="match status" value="1"/>
</dbReference>
<dbReference type="EMBL" id="JADJIB010000001">
    <property type="protein sequence ID" value="MBK7271873.1"/>
    <property type="molecule type" value="Genomic_DNA"/>
</dbReference>
<evidence type="ECO:0000313" key="15">
    <source>
        <dbReference type="Proteomes" id="UP000726105"/>
    </source>
</evidence>
<evidence type="ECO:0000256" key="7">
    <source>
        <dbReference type="ARBA" id="ARBA00037904"/>
    </source>
</evidence>
<accession>A0A935M8M2</accession>
<evidence type="ECO:0000256" key="5">
    <source>
        <dbReference type="ARBA" id="ARBA00023136"/>
    </source>
</evidence>